<keyword evidence="2" id="KW-0964">Secreted</keyword>
<dbReference type="NCBIfam" id="TIGR01167">
    <property type="entry name" value="LPXTG_anchor"/>
    <property type="match status" value="1"/>
</dbReference>
<keyword evidence="6" id="KW-1133">Transmembrane helix</keyword>
<accession>A0A372ZXC4</accession>
<dbReference type="InterPro" id="IPR019931">
    <property type="entry name" value="LPXTG_anchor"/>
</dbReference>
<dbReference type="AlphaFoldDB" id="A0A372ZXC4"/>
<protein>
    <submittedName>
        <fullName evidence="8">LPXTG cell wall anchor domain-containing protein</fullName>
    </submittedName>
</protein>
<evidence type="ECO:0000256" key="3">
    <source>
        <dbReference type="ARBA" id="ARBA00022729"/>
    </source>
</evidence>
<keyword evidence="3" id="KW-0732">Signal</keyword>
<feature type="compositionally biased region" description="Low complexity" evidence="5">
    <location>
        <begin position="262"/>
        <end position="276"/>
    </location>
</feature>
<evidence type="ECO:0000256" key="2">
    <source>
        <dbReference type="ARBA" id="ARBA00022525"/>
    </source>
</evidence>
<evidence type="ECO:0000256" key="4">
    <source>
        <dbReference type="ARBA" id="ARBA00023088"/>
    </source>
</evidence>
<keyword evidence="6" id="KW-0812">Transmembrane</keyword>
<feature type="domain" description="Gram-positive cocci surface proteins LPxTG" evidence="7">
    <location>
        <begin position="278"/>
        <end position="315"/>
    </location>
</feature>
<comment type="caution">
    <text evidence="8">The sequence shown here is derived from an EMBL/GenBank/DDBJ whole genome shotgun (WGS) entry which is preliminary data.</text>
</comment>
<organism evidence="8 9">
    <name type="scientific">Kitasatospora xanthocidica</name>
    <dbReference type="NCBI Taxonomy" id="83382"/>
    <lineage>
        <taxon>Bacteria</taxon>
        <taxon>Bacillati</taxon>
        <taxon>Actinomycetota</taxon>
        <taxon>Actinomycetes</taxon>
        <taxon>Kitasatosporales</taxon>
        <taxon>Streptomycetaceae</taxon>
        <taxon>Kitasatospora</taxon>
    </lineage>
</organism>
<sequence>MTLGSHVMRTSVITRFAKNDRAFSGRRRIATVAATVVLAGGVQFLATDTAWACGDHRLNGAYEAPANVPGLSPDTAIVSAKSSVVADGSWNEVSVKVTNKAAEDAHGMEPFLGIHTPGSGAAARLKDIKIQYEDYTGAWKNLQLLDGCSRVVDITGSQRQRMAANSSATFKFRYSLAAGTPAGVTTIDLLASTEMAGSQGPGDSGFKTVKVTHPQDTADTKPTTPAKPKPTPTKDTKPAPAKPAAEQTKDTAPAAPAPKPTTPSAAPATTAPAGTPELAQTGSSSTNTFLAASSAALLALGAGALIAVRRLRRQH</sequence>
<evidence type="ECO:0000313" key="9">
    <source>
        <dbReference type="Proteomes" id="UP000263377"/>
    </source>
</evidence>
<dbReference type="PROSITE" id="PS50847">
    <property type="entry name" value="GRAM_POS_ANCHORING"/>
    <property type="match status" value="1"/>
</dbReference>
<evidence type="ECO:0000259" key="7">
    <source>
        <dbReference type="PROSITE" id="PS50847"/>
    </source>
</evidence>
<feature type="region of interest" description="Disordered" evidence="5">
    <location>
        <begin position="195"/>
        <end position="283"/>
    </location>
</feature>
<reference evidence="8 9" key="1">
    <citation type="submission" date="2018-08" db="EMBL/GenBank/DDBJ databases">
        <title>Diversity &amp; Physiological Properties of Lignin-Decomposing Actinobacteria from Soil.</title>
        <authorList>
            <person name="Roh S.G."/>
            <person name="Kim S.B."/>
        </authorList>
    </citation>
    <scope>NUCLEOTIDE SEQUENCE [LARGE SCALE GENOMIC DNA]</scope>
    <source>
        <strain evidence="8 9">MMS17-GH009</strain>
    </source>
</reference>
<keyword evidence="9" id="KW-1185">Reference proteome</keyword>
<gene>
    <name evidence="8" type="ORF">DR950_24770</name>
</gene>
<keyword evidence="4" id="KW-0572">Peptidoglycan-anchor</keyword>
<evidence type="ECO:0000313" key="8">
    <source>
        <dbReference type="EMBL" id="RGD60558.1"/>
    </source>
</evidence>
<evidence type="ECO:0000256" key="1">
    <source>
        <dbReference type="ARBA" id="ARBA00022512"/>
    </source>
</evidence>
<keyword evidence="1" id="KW-0134">Cell wall</keyword>
<evidence type="ECO:0000256" key="5">
    <source>
        <dbReference type="SAM" id="MobiDB-lite"/>
    </source>
</evidence>
<feature type="transmembrane region" description="Helical" evidence="6">
    <location>
        <begin position="289"/>
        <end position="308"/>
    </location>
</feature>
<proteinExistence type="predicted"/>
<dbReference type="NCBIfam" id="NF041528">
    <property type="entry name" value="strep_LAETG"/>
    <property type="match status" value="1"/>
</dbReference>
<dbReference type="Proteomes" id="UP000263377">
    <property type="component" value="Unassembled WGS sequence"/>
</dbReference>
<evidence type="ECO:0000256" key="6">
    <source>
        <dbReference type="SAM" id="Phobius"/>
    </source>
</evidence>
<name>A0A372ZXC4_9ACTN</name>
<keyword evidence="6" id="KW-0472">Membrane</keyword>
<dbReference type="EMBL" id="QVIG01000001">
    <property type="protein sequence ID" value="RGD60558.1"/>
    <property type="molecule type" value="Genomic_DNA"/>
</dbReference>